<feature type="region of interest" description="Disordered" evidence="1">
    <location>
        <begin position="94"/>
        <end position="127"/>
    </location>
</feature>
<dbReference type="Pfam" id="PF11905">
    <property type="entry name" value="DUF3425"/>
    <property type="match status" value="1"/>
</dbReference>
<proteinExistence type="predicted"/>
<accession>A0A0B7K9B3</accession>
<feature type="compositionally biased region" description="Basic and acidic residues" evidence="1">
    <location>
        <begin position="15"/>
        <end position="31"/>
    </location>
</feature>
<dbReference type="SUPFAM" id="SSF57959">
    <property type="entry name" value="Leucine zipper domain"/>
    <property type="match status" value="1"/>
</dbReference>
<evidence type="ECO:0008006" key="3">
    <source>
        <dbReference type="Google" id="ProtNLM"/>
    </source>
</evidence>
<reference evidence="2" key="1">
    <citation type="submission" date="2015-01" db="EMBL/GenBank/DDBJ databases">
        <authorList>
            <person name="Durling Mikael"/>
        </authorList>
    </citation>
    <scope>NUCLEOTIDE SEQUENCE</scope>
</reference>
<dbReference type="InterPro" id="IPR046347">
    <property type="entry name" value="bZIP_sf"/>
</dbReference>
<dbReference type="EMBL" id="CDPU01000040">
    <property type="protein sequence ID" value="CEO54068.1"/>
    <property type="molecule type" value="Genomic_DNA"/>
</dbReference>
<evidence type="ECO:0000256" key="1">
    <source>
        <dbReference type="SAM" id="MobiDB-lite"/>
    </source>
</evidence>
<dbReference type="CDD" id="cd14688">
    <property type="entry name" value="bZIP_YAP"/>
    <property type="match status" value="1"/>
</dbReference>
<dbReference type="PANTHER" id="PTHR37012:SF7">
    <property type="entry name" value="B-ZIP TRANSCRIPTION FACTOR (EUROFUNG)-RELATED"/>
    <property type="match status" value="1"/>
</dbReference>
<evidence type="ECO:0000313" key="2">
    <source>
        <dbReference type="EMBL" id="CEO54068.1"/>
    </source>
</evidence>
<dbReference type="PANTHER" id="PTHR37012">
    <property type="entry name" value="B-ZIP TRANSCRIPTION FACTOR (EUROFUNG)-RELATED"/>
    <property type="match status" value="1"/>
</dbReference>
<dbReference type="AlphaFoldDB" id="A0A0B7K9B3"/>
<dbReference type="InterPro" id="IPR021833">
    <property type="entry name" value="DUF3425"/>
</dbReference>
<feature type="region of interest" description="Disordered" evidence="1">
    <location>
        <begin position="1"/>
        <end position="39"/>
    </location>
</feature>
<gene>
    <name evidence="2" type="ORF">BN869_000010126_1</name>
</gene>
<dbReference type="Gene3D" id="1.20.5.170">
    <property type="match status" value="1"/>
</dbReference>
<sequence>MAPAVGTSGDSPPGSKEDARRARKRVTDRNSQRHHRERRRAYIKNLEETVQSYKQGCLLNGNADTAALLSEIETLRAKCRRLESVVERIKDLSSCVDSPTPDAAGLTDPQQSESFQGDSNDNAPTNACSLHDDSTEIVNIETIAGLFPPADSKVRASRHADGERASSFPEDLDLASFLADCADQGLGETSLLGVPANSGLGLVGTNEETPIKKFSSIQHIGSRLFRGPSMSPDLEPASLGSSACPSTGPDGRCHGVHSALPMLSQPKGVWDLIVRDIIQDARLHSSTLRNPSETLSLRSVLVGESTDVLASRLFYHITSFNPIPLHITLASFWVQYLYLRWVATGTCEAYHQIPEFMRPTSLERRIPHQVCIGMLVWPDVRGTLIRDTQSTDPERIGIELLQHLSNKHWSATSQITGDMIGGIDILAIIQHQACQWETWKIDPVFQQRYPQFAHCDFP</sequence>
<feature type="compositionally biased region" description="Polar residues" evidence="1">
    <location>
        <begin position="108"/>
        <end position="127"/>
    </location>
</feature>
<name>A0A0B7K9B3_BIOOC</name>
<dbReference type="GO" id="GO:0003700">
    <property type="term" value="F:DNA-binding transcription factor activity"/>
    <property type="evidence" value="ECO:0007669"/>
    <property type="project" value="InterPro"/>
</dbReference>
<protein>
    <recommendedName>
        <fullName evidence="3">BZIP domain-containing protein</fullName>
    </recommendedName>
</protein>
<organism evidence="2">
    <name type="scientific">Bionectria ochroleuca</name>
    <name type="common">Gliocladium roseum</name>
    <dbReference type="NCBI Taxonomy" id="29856"/>
    <lineage>
        <taxon>Eukaryota</taxon>
        <taxon>Fungi</taxon>
        <taxon>Dikarya</taxon>
        <taxon>Ascomycota</taxon>
        <taxon>Pezizomycotina</taxon>
        <taxon>Sordariomycetes</taxon>
        <taxon>Hypocreomycetidae</taxon>
        <taxon>Hypocreales</taxon>
        <taxon>Bionectriaceae</taxon>
        <taxon>Clonostachys</taxon>
    </lineage>
</organism>